<sequence>MIWHLVERIITSGRMKRRQEIMDICGMNVRILTSNKPVQLMEIYRQYKSI</sequence>
<accession>A0A3T2UVY0</accession>
<evidence type="ECO:0000313" key="1">
    <source>
        <dbReference type="EMBL" id="EAA0482506.1"/>
    </source>
</evidence>
<proteinExistence type="predicted"/>
<organism evidence="1">
    <name type="scientific">Shigella flexneri</name>
    <dbReference type="NCBI Taxonomy" id="623"/>
    <lineage>
        <taxon>Bacteria</taxon>
        <taxon>Pseudomonadati</taxon>
        <taxon>Pseudomonadota</taxon>
        <taxon>Gammaproteobacteria</taxon>
        <taxon>Enterobacterales</taxon>
        <taxon>Enterobacteriaceae</taxon>
        <taxon>Shigella</taxon>
    </lineage>
</organism>
<name>A0A3T2UVY0_SHIFL</name>
<dbReference type="AlphaFoldDB" id="A0A3T2UVY0"/>
<dbReference type="Proteomes" id="UP000839563">
    <property type="component" value="Unassembled WGS sequence"/>
</dbReference>
<protein>
    <submittedName>
        <fullName evidence="1">Pilin protein</fullName>
    </submittedName>
</protein>
<gene>
    <name evidence="1" type="ORF">DK174_11115</name>
</gene>
<dbReference type="EMBL" id="AAAAHL010000066">
    <property type="protein sequence ID" value="EAA0482506.1"/>
    <property type="molecule type" value="Genomic_DNA"/>
</dbReference>
<reference evidence="1" key="1">
    <citation type="submission" date="2018-05" db="EMBL/GenBank/DDBJ databases">
        <authorList>
            <person name="Ashton P.M."/>
            <person name="Dallman T."/>
            <person name="Nair S."/>
            <person name="De Pinna E."/>
            <person name="Peters T."/>
            <person name="Grant K."/>
        </authorList>
    </citation>
    <scope>NUCLEOTIDE SEQUENCE [LARGE SCALE GENOMIC DNA]</scope>
    <source>
        <strain evidence="1">397720</strain>
    </source>
</reference>
<comment type="caution">
    <text evidence="1">The sequence shown here is derived from an EMBL/GenBank/DDBJ whole genome shotgun (WGS) entry which is preliminary data.</text>
</comment>